<keyword evidence="3" id="KW-1185">Reference proteome</keyword>
<evidence type="ECO:0000313" key="2">
    <source>
        <dbReference type="EMBL" id="MFC6726597.1"/>
    </source>
</evidence>
<protein>
    <submittedName>
        <fullName evidence="2">Glycosyltransferase</fullName>
        <ecNumber evidence="2">2.4.-.-</ecNumber>
    </submittedName>
</protein>
<dbReference type="Pfam" id="PF13439">
    <property type="entry name" value="Glyco_transf_4"/>
    <property type="match status" value="1"/>
</dbReference>
<proteinExistence type="predicted"/>
<feature type="domain" description="Glycosyltransferase subfamily 4-like N-terminal" evidence="1">
    <location>
        <begin position="10"/>
        <end position="189"/>
    </location>
</feature>
<dbReference type="Proteomes" id="UP001596328">
    <property type="component" value="Unassembled WGS sequence"/>
</dbReference>
<reference evidence="2 3" key="1">
    <citation type="journal article" date="2019" name="Int. J. Syst. Evol. Microbiol.">
        <title>The Global Catalogue of Microorganisms (GCM) 10K type strain sequencing project: providing services to taxonomists for standard genome sequencing and annotation.</title>
        <authorList>
            <consortium name="The Broad Institute Genomics Platform"/>
            <consortium name="The Broad Institute Genome Sequencing Center for Infectious Disease"/>
            <person name="Wu L."/>
            <person name="Ma J."/>
        </authorList>
    </citation>
    <scope>NUCLEOTIDE SEQUENCE [LARGE SCALE GENOMIC DNA]</scope>
    <source>
        <strain evidence="2 3">NBRC 111368</strain>
    </source>
</reference>
<feature type="non-terminal residue" evidence="2">
    <location>
        <position position="1"/>
    </location>
</feature>
<gene>
    <name evidence="2" type="ORF">ACFQE1_19955</name>
</gene>
<dbReference type="EC" id="2.4.-.-" evidence="2"/>
<dbReference type="GO" id="GO:0016757">
    <property type="term" value="F:glycosyltransferase activity"/>
    <property type="evidence" value="ECO:0007669"/>
    <property type="project" value="UniProtKB-KW"/>
</dbReference>
<organism evidence="2 3">
    <name type="scientific">Halobium palmae</name>
    <dbReference type="NCBI Taxonomy" id="1776492"/>
    <lineage>
        <taxon>Archaea</taxon>
        <taxon>Methanobacteriati</taxon>
        <taxon>Methanobacteriota</taxon>
        <taxon>Stenosarchaea group</taxon>
        <taxon>Halobacteria</taxon>
        <taxon>Halobacteriales</taxon>
        <taxon>Haloferacaceae</taxon>
        <taxon>Halobium</taxon>
    </lineage>
</organism>
<accession>A0ABD5S5Q1</accession>
<sequence>AVLHDRFPAMGGGERFAVEAARVLDAPIYTMYVGDVDLPDDVRVIPIRQSKYVTGPLSRLLGWKSGGMNPLEPLNVALDWTDAHPALTGYDVVFGSATLSKSYVPGSDQTVVHYPHSPPRWLYDQYRSRMAGFDYPGVGFALRAYAKLWRALDKEANDYVDRFVANSELVRERIRRYYGEDAAVVYPPITGDWRDDGDDGYFVTWSRLTPAKRTDLLVEAFAGLDERLVVAG</sequence>
<name>A0ABD5S5Q1_9EURY</name>
<dbReference type="SUPFAM" id="SSF53756">
    <property type="entry name" value="UDP-Glycosyltransferase/glycogen phosphorylase"/>
    <property type="match status" value="1"/>
</dbReference>
<evidence type="ECO:0000259" key="1">
    <source>
        <dbReference type="Pfam" id="PF13439"/>
    </source>
</evidence>
<comment type="caution">
    <text evidence="2">The sequence shown here is derived from an EMBL/GenBank/DDBJ whole genome shotgun (WGS) entry which is preliminary data.</text>
</comment>
<keyword evidence="2" id="KW-0808">Transferase</keyword>
<keyword evidence="2" id="KW-0328">Glycosyltransferase</keyword>
<feature type="non-terminal residue" evidence="2">
    <location>
        <position position="232"/>
    </location>
</feature>
<dbReference type="InterPro" id="IPR028098">
    <property type="entry name" value="Glyco_trans_4-like_N"/>
</dbReference>
<dbReference type="EMBL" id="JBHSWU010001246">
    <property type="protein sequence ID" value="MFC6726597.1"/>
    <property type="molecule type" value="Genomic_DNA"/>
</dbReference>
<evidence type="ECO:0000313" key="3">
    <source>
        <dbReference type="Proteomes" id="UP001596328"/>
    </source>
</evidence>
<dbReference type="Gene3D" id="3.40.50.2000">
    <property type="entry name" value="Glycogen Phosphorylase B"/>
    <property type="match status" value="1"/>
</dbReference>
<dbReference type="AlphaFoldDB" id="A0ABD5S5Q1"/>